<dbReference type="Pfam" id="PF05033">
    <property type="entry name" value="Pre-SET"/>
    <property type="match status" value="1"/>
</dbReference>
<dbReference type="InterPro" id="IPR036987">
    <property type="entry name" value="SRA-YDG_sf"/>
</dbReference>
<dbReference type="PROSITE" id="PS51015">
    <property type="entry name" value="YDG"/>
    <property type="match status" value="1"/>
</dbReference>
<evidence type="ECO:0000256" key="9">
    <source>
        <dbReference type="SAM" id="MobiDB-lite"/>
    </source>
</evidence>
<keyword evidence="5" id="KW-0949">S-adenosyl-L-methionine</keyword>
<dbReference type="GO" id="GO:0008270">
    <property type="term" value="F:zinc ion binding"/>
    <property type="evidence" value="ECO:0007669"/>
    <property type="project" value="InterPro"/>
</dbReference>
<accession>M8CUQ1</accession>
<organism evidence="10">
    <name type="scientific">Aegilops tauschii</name>
    <name type="common">Tausch's goatgrass</name>
    <name type="synonym">Aegilops squarrosa</name>
    <dbReference type="NCBI Taxonomy" id="37682"/>
    <lineage>
        <taxon>Eukaryota</taxon>
        <taxon>Viridiplantae</taxon>
        <taxon>Streptophyta</taxon>
        <taxon>Embryophyta</taxon>
        <taxon>Tracheophyta</taxon>
        <taxon>Spermatophyta</taxon>
        <taxon>Magnoliopsida</taxon>
        <taxon>Liliopsida</taxon>
        <taxon>Poales</taxon>
        <taxon>Poaceae</taxon>
        <taxon>BOP clade</taxon>
        <taxon>Pooideae</taxon>
        <taxon>Triticodae</taxon>
        <taxon>Triticeae</taxon>
        <taxon>Triticinae</taxon>
        <taxon>Aegilops</taxon>
    </lineage>
</organism>
<comment type="subcellular location">
    <subcellularLocation>
        <location evidence="1">Chromosome</location>
    </subcellularLocation>
    <subcellularLocation>
        <location evidence="8">Nucleus</location>
    </subcellularLocation>
</comment>
<evidence type="ECO:0000256" key="7">
    <source>
        <dbReference type="ARBA" id="ARBA00023242"/>
    </source>
</evidence>
<name>M8CUQ1_AEGTA</name>
<dbReference type="SUPFAM" id="SSF88697">
    <property type="entry name" value="PUA domain-like"/>
    <property type="match status" value="1"/>
</dbReference>
<keyword evidence="4" id="KW-0808">Transferase</keyword>
<keyword evidence="2" id="KW-0158">Chromosome</keyword>
<keyword evidence="6" id="KW-0156">Chromatin regulator</keyword>
<dbReference type="InterPro" id="IPR003616">
    <property type="entry name" value="Post-SET_dom"/>
</dbReference>
<dbReference type="EnsemblPlants" id="EMT31327">
    <property type="protein sequence ID" value="EMT31327"/>
    <property type="gene ID" value="F775_00417"/>
</dbReference>
<dbReference type="InterPro" id="IPR001214">
    <property type="entry name" value="SET_dom"/>
</dbReference>
<feature type="region of interest" description="Disordered" evidence="9">
    <location>
        <begin position="726"/>
        <end position="817"/>
    </location>
</feature>
<dbReference type="GO" id="GO:0042054">
    <property type="term" value="F:histone methyltransferase activity"/>
    <property type="evidence" value="ECO:0007669"/>
    <property type="project" value="InterPro"/>
</dbReference>
<dbReference type="PROSITE" id="PS51575">
    <property type="entry name" value="SAM_MT43_SUVAR39_2"/>
    <property type="match status" value="1"/>
</dbReference>
<dbReference type="GO" id="GO:0003690">
    <property type="term" value="F:double-stranded DNA binding"/>
    <property type="evidence" value="ECO:0007669"/>
    <property type="project" value="TreeGrafter"/>
</dbReference>
<reference evidence="10" key="1">
    <citation type="submission" date="2015-06" db="UniProtKB">
        <authorList>
            <consortium name="EnsemblPlants"/>
        </authorList>
    </citation>
    <scope>IDENTIFICATION</scope>
</reference>
<dbReference type="InterPro" id="IPR003105">
    <property type="entry name" value="SRA_YDG"/>
</dbReference>
<protein>
    <submittedName>
        <fullName evidence="10">Histone-lysine N-methyltransferase, H3 lysine-9 specific SUVH1</fullName>
    </submittedName>
</protein>
<evidence type="ECO:0000256" key="2">
    <source>
        <dbReference type="ARBA" id="ARBA00022454"/>
    </source>
</evidence>
<feature type="compositionally biased region" description="Basic and acidic residues" evidence="9">
    <location>
        <begin position="293"/>
        <end position="306"/>
    </location>
</feature>
<dbReference type="SUPFAM" id="SSF82199">
    <property type="entry name" value="SET domain"/>
    <property type="match status" value="1"/>
</dbReference>
<dbReference type="SMART" id="SM00468">
    <property type="entry name" value="PreSET"/>
    <property type="match status" value="1"/>
</dbReference>
<dbReference type="SMART" id="SM00466">
    <property type="entry name" value="SRA"/>
    <property type="match status" value="1"/>
</dbReference>
<keyword evidence="3" id="KW-0489">Methyltransferase</keyword>
<dbReference type="PROSITE" id="PS50868">
    <property type="entry name" value="POST_SET"/>
    <property type="match status" value="1"/>
</dbReference>
<dbReference type="Gene3D" id="2.30.280.10">
    <property type="entry name" value="SRA-YDG"/>
    <property type="match status" value="1"/>
</dbReference>
<evidence type="ECO:0000313" key="10">
    <source>
        <dbReference type="EnsemblPlants" id="EMT31327"/>
    </source>
</evidence>
<evidence type="ECO:0000256" key="8">
    <source>
        <dbReference type="PROSITE-ProRule" id="PRU00358"/>
    </source>
</evidence>
<feature type="compositionally biased region" description="Polar residues" evidence="9">
    <location>
        <begin position="136"/>
        <end position="145"/>
    </location>
</feature>
<dbReference type="Pfam" id="PF00856">
    <property type="entry name" value="SET"/>
    <property type="match status" value="1"/>
</dbReference>
<feature type="compositionally biased region" description="Acidic residues" evidence="9">
    <location>
        <begin position="1"/>
        <end position="10"/>
    </location>
</feature>
<dbReference type="GO" id="GO:0005634">
    <property type="term" value="C:nucleus"/>
    <property type="evidence" value="ECO:0007669"/>
    <property type="project" value="UniProtKB-SubCell"/>
</dbReference>
<dbReference type="Gene3D" id="2.170.270.10">
    <property type="entry name" value="SET domain"/>
    <property type="match status" value="1"/>
</dbReference>
<dbReference type="InterPro" id="IPR051357">
    <property type="entry name" value="H3K9_HMTase_SUVAR3-9"/>
</dbReference>
<dbReference type="AlphaFoldDB" id="M8CUQ1"/>
<feature type="compositionally biased region" description="Low complexity" evidence="9">
    <location>
        <begin position="72"/>
        <end position="85"/>
    </location>
</feature>
<feature type="region of interest" description="Disordered" evidence="9">
    <location>
        <begin position="1"/>
        <end position="26"/>
    </location>
</feature>
<dbReference type="PROSITE" id="PS50280">
    <property type="entry name" value="SET"/>
    <property type="match status" value="1"/>
</dbReference>
<dbReference type="InterPro" id="IPR015947">
    <property type="entry name" value="PUA-like_sf"/>
</dbReference>
<sequence length="1137" mass="126703">MGSLIDEAETGEQPLDPKPLHSLAPMFPTPPGYDVAISDPPFFYITPIQQHPGPAAASFAGPPPQQHPGPAPASSAGPSPGPGSAVPLKATPISAAFPARRPKEELSDEDYTPASEKRKPSSSSPKRTAKKVRQAGDSTAANTKQRPIRRSLSKELAGWPSTSDNPREAVEATMAMFDSLRRRTLQLDEKEGLGRRADLKASVLMNQNNLKINSLKTIGPVPGVEIGDIFFYRIEMCIVGLHAPSMAGIDYLSAKLAGRDESLAVSIISSGGYENVEDETDTLVYTGQGGNSRRKDKEKHDQKLEKGNLALSNSASKKNQIRVVRSARDPFSITAGKVYIYDGVYRIEDSWMDTAKSGFSVFKYRLRREPGQPDGFSVWKMTDKWKANRATRENAMVLDLSSGAEILPVCLVNEVDGERGPSHFKYVTGVKHSRPLSRNRPLHHCECTSVCMPGDPNCSCARQNGGDLPYNLDGVLARHVPMLYECSRDCHCTKDCRNRVAQRGVQLNFEVFRTRDRGWGLRSWDPIRAGAFVCEYAGQVMDETNMSMDVQEDEYTFRTTCPNDKAVRWNLGAELLEEKGADDATAERFKRLPVVISAKDAGNVARFINHSCSPNLLWQAVQYDHTDNSYPHIMFFAMKHIPPMTELTYDYGIRGAPPGIKGKSPLACKLRPCLCGSANCRGVHRGWAVQRSSQRLCILDKGAFRACHVQIMQQLSSIRHDEPRRHLFLPPPLPPPHPSIPAGIELEGDFATPSSAAANRTKKEVGDEEHVADCRPVDEAGIKAPNGRDDARSPSRWSGRRQAGEEANEGDEDAYQPRTMAAKSSMIFRREPPEASTEILFHRRNLLGAFSDILPEGDSITEGIYINPIGIPMKQTKFMDPLKVFYLDHLRSICARAETPISLVEGKSLDEHAHFGVYSYYDIETYEVASLIEKYDITLYKSENFDILKYCYENYAHNAYVQEFIKRMTVALEENNDMHESRDNYDSVDLIEISLDEHDACYSCGDDANIYGDEFAIVPYVKHEIIAIAPILDSFCNQKHDCNDVIINSVNVNCANNMQNPKLGDASFAMSTTYYNDHDWSDNASYDLENLFKPHDNNVCNNIESRFGRVSTLGNNNPATLEFDQSYDFFMKVGLEK</sequence>
<proteinExistence type="predicted"/>
<evidence type="ECO:0000256" key="1">
    <source>
        <dbReference type="ARBA" id="ARBA00004286"/>
    </source>
</evidence>
<evidence type="ECO:0000256" key="5">
    <source>
        <dbReference type="ARBA" id="ARBA00022691"/>
    </source>
</evidence>
<dbReference type="GO" id="GO:0032259">
    <property type="term" value="P:methylation"/>
    <property type="evidence" value="ECO:0007669"/>
    <property type="project" value="UniProtKB-KW"/>
</dbReference>
<feature type="region of interest" description="Disordered" evidence="9">
    <location>
        <begin position="46"/>
        <end position="168"/>
    </location>
</feature>
<feature type="region of interest" description="Disordered" evidence="9">
    <location>
        <begin position="280"/>
        <end position="308"/>
    </location>
</feature>
<keyword evidence="7 8" id="KW-0539">Nucleus</keyword>
<dbReference type="Pfam" id="PF02182">
    <property type="entry name" value="SAD_SRA"/>
    <property type="match status" value="1"/>
</dbReference>
<dbReference type="FunFam" id="2.30.280.10:FF:000003">
    <property type="entry name" value="Histone-lysine N-methyltransferase, H3 lysine-9 specific SUVH5"/>
    <property type="match status" value="1"/>
</dbReference>
<evidence type="ECO:0000256" key="6">
    <source>
        <dbReference type="ARBA" id="ARBA00022853"/>
    </source>
</evidence>
<evidence type="ECO:0000256" key="3">
    <source>
        <dbReference type="ARBA" id="ARBA00022603"/>
    </source>
</evidence>
<feature type="compositionally biased region" description="Pro residues" evidence="9">
    <location>
        <begin position="729"/>
        <end position="739"/>
    </location>
</feature>
<dbReference type="PANTHER" id="PTHR45660:SF1">
    <property type="entry name" value="OS11G0131600 PROTEIN"/>
    <property type="match status" value="1"/>
</dbReference>
<evidence type="ECO:0000256" key="4">
    <source>
        <dbReference type="ARBA" id="ARBA00022679"/>
    </source>
</evidence>
<dbReference type="PROSITE" id="PS50867">
    <property type="entry name" value="PRE_SET"/>
    <property type="match status" value="1"/>
</dbReference>
<feature type="compositionally biased region" description="Basic and acidic residues" evidence="9">
    <location>
        <begin position="761"/>
        <end position="793"/>
    </location>
</feature>
<dbReference type="SMART" id="SM00317">
    <property type="entry name" value="SET"/>
    <property type="match status" value="1"/>
</dbReference>
<dbReference type="InterPro" id="IPR046341">
    <property type="entry name" value="SET_dom_sf"/>
</dbReference>
<dbReference type="GO" id="GO:0005694">
    <property type="term" value="C:chromosome"/>
    <property type="evidence" value="ECO:0007669"/>
    <property type="project" value="UniProtKB-SubCell"/>
</dbReference>
<dbReference type="PANTHER" id="PTHR45660">
    <property type="entry name" value="HISTONE-LYSINE N-METHYLTRANSFERASE SETMAR"/>
    <property type="match status" value="1"/>
</dbReference>
<dbReference type="InterPro" id="IPR007728">
    <property type="entry name" value="Pre-SET_dom"/>
</dbReference>
<feature type="compositionally biased region" description="Pro residues" evidence="9">
    <location>
        <begin position="61"/>
        <end position="71"/>
    </location>
</feature>
<dbReference type="InterPro" id="IPR025794">
    <property type="entry name" value="H3-K9-MeTrfase_plant"/>
</dbReference>